<keyword evidence="4" id="KW-1185">Reference proteome</keyword>
<feature type="region of interest" description="Disordered" evidence="1">
    <location>
        <begin position="1154"/>
        <end position="1173"/>
    </location>
</feature>
<keyword evidence="2" id="KW-0732">Signal</keyword>
<gene>
    <name evidence="3" type="ORF">I6N96_17625</name>
</gene>
<feature type="compositionally biased region" description="Polar residues" evidence="1">
    <location>
        <begin position="1162"/>
        <end position="1173"/>
    </location>
</feature>
<feature type="chain" id="PRO_5047526610" description="WxL domain-containing protein" evidence="2">
    <location>
        <begin position="28"/>
        <end position="1600"/>
    </location>
</feature>
<dbReference type="RefSeq" id="WP_209558888.1">
    <property type="nucleotide sequence ID" value="NZ_JAEDXU010000012.1"/>
</dbReference>
<sequence>MKLGKKSLLAALSLIFLSVGFAGNAEAAVTDTSISGELAGTSATSLVVVPSPDGSTNKEYASTAAGLKQALFDLYQKNDNGEYAIYIGTNITNLSGAVDKNPPASPNAADMTFSALEGRIKTLVLTTTTSDIISNNTGAATGAKTVTFGTNAYMGTNVILRNITYTGTNLYMNGHDLSLNGNSQGNGLSVFGGSDTSNVTGSPTITVNATGTGTWNFYGGNNTGGTLNGSTSLVFNNTTGNVTTIAGGARVGTVTGNVDVKINDFGGSIANYYGGGMGTGTSATANVGGNVTTTIDVQNASTKLSLSADVLYGGVQYGNITGTISNTIKGYGSFNGNNTAAGAASPGFIGGSREGNIGSDRTVAAITNDVDTSNYSAGSTAYSGGNNVRGTITGAIKNTVKAGGYQKGSFNGVYGGGSRNIDRLTAALLGTSGSVNAAANTNFDNLGKDARRAKAESAATFRVYGDITLDILAGVVSVDTDPSYTRAAGYGGYIEGDTTVTLGTLNEDGSTGGAGMVYSQYTHTNNLNNTDYDKTKNRRSYNTGYDVVGGGGSPGDSWSIYIYGRTKTVMNNVVARWTYGGNFSGVVEHPDGIDADTYASEYVMNAGIVDTTEGTGYIGQRTYGPSHTQINNGQVDWFTSGGGWWDWKQFGDASVEFVKGIHNGTVGGTYGYSGVDNHVIDGDVSVTILGGDFSGTPSHTGNKNFSAGPSQQGTVTGDATLTIDLTTENGKTFVPPSQVQIAAGRYYNAGTSVALGSGDNTVTLNVFANEESGDVLNGATIYGDGGTRNNESKIGNIVMNIDAPGSTIGTLYATQYSNIASNTLLRNVDVNLQRMKSIGGISGGNAGDNINNTVAANSAAINRFSTFKVGVSADPTETEPQYQTDPIMVSGIGLINFTSLLVDNGTTLTASSGNIKNGGSATKDNHASTYSTFGDIRLRNNAGLGVTGTNAFISGGKLTVEDENQIESGQGTGIINISDIDFTDPDNSRLTWVKNNTATTPTVSANGTWFGVQTAYQVLTINPTVGNASKITPFNFKGYEKATGKTFIGDNDVTGSANGYGIMMPGSVIDYVVKDPVVDGKGDIEHNVTDVKLGNQPTPLKVWGTEVAGTKVQKGRLIIPSSSNISPKMTFTPETATTGSWLYNATISSSKIGSTPEVIDEQPNSNPADWTSPDGTYSYDIEVRYSNKVELDARSIILTETEAASTSKASIEAFTEVDGRPFLTSNIDSVLAEIQAPLGEDEYSRQTVVNYTAGTAALNPANSETKSVNVIVVKDGSIISADRHGAIFAEDAILRLQEVHDLNGDQIEFEKQYTNVRSFKSDGTTTADGTTSPDVTATPSTYYDRLDALTDADVQDDSQVTYKLQYGAEVSESVAITVNVTVMPNTTTFIVKFVDEDGSELYTPITSTETIGSTVDLTTNDDVLAAIAAVEAQHYVLEERPGPDERAIPVVSGGTIVEYKFKGILTLSAPTTIDFGVQAVKSSVKRINQPTSVTGDLTVQDTRKTRSQWKLMAKLTSDLSNGTNTVTDALIYVYNGNDVVLGSGSQEVAKNTNIDNGIYKINDSWSESGDGLKLETKIGAVKSIGDYVGTITWELVEAPL</sequence>
<evidence type="ECO:0000256" key="2">
    <source>
        <dbReference type="SAM" id="SignalP"/>
    </source>
</evidence>
<feature type="signal peptide" evidence="2">
    <location>
        <begin position="1"/>
        <end position="27"/>
    </location>
</feature>
<protein>
    <recommendedName>
        <fullName evidence="5">WxL domain-containing protein</fullName>
    </recommendedName>
</protein>
<comment type="caution">
    <text evidence="3">The sequence shown here is derived from an EMBL/GenBank/DDBJ whole genome shotgun (WGS) entry which is preliminary data.</text>
</comment>
<evidence type="ECO:0000256" key="1">
    <source>
        <dbReference type="SAM" id="MobiDB-lite"/>
    </source>
</evidence>
<name>A0ABS4CPQ9_9ENTE</name>
<dbReference type="Proteomes" id="UP000673375">
    <property type="component" value="Unassembled WGS sequence"/>
</dbReference>
<organism evidence="3 4">
    <name type="scientific">Enterococcus larvae</name>
    <dbReference type="NCBI Taxonomy" id="2794352"/>
    <lineage>
        <taxon>Bacteria</taxon>
        <taxon>Bacillati</taxon>
        <taxon>Bacillota</taxon>
        <taxon>Bacilli</taxon>
        <taxon>Lactobacillales</taxon>
        <taxon>Enterococcaceae</taxon>
        <taxon>Enterococcus</taxon>
    </lineage>
</organism>
<dbReference type="EMBL" id="JAEDXU010000012">
    <property type="protein sequence ID" value="MBP1048116.1"/>
    <property type="molecule type" value="Genomic_DNA"/>
</dbReference>
<evidence type="ECO:0008006" key="5">
    <source>
        <dbReference type="Google" id="ProtNLM"/>
    </source>
</evidence>
<reference evidence="3 4" key="1">
    <citation type="submission" date="2020-12" db="EMBL/GenBank/DDBJ databases">
        <title>Vagococcus allomyrinae sp. nov. and Enterococcus lavae sp. nov., isolated from the larvae of Allomyrina dichotoma.</title>
        <authorList>
            <person name="Lee S.D."/>
        </authorList>
    </citation>
    <scope>NUCLEOTIDE SEQUENCE [LARGE SCALE GENOMIC DNA]</scope>
    <source>
        <strain evidence="3 4">BWM-S5</strain>
    </source>
</reference>
<accession>A0ABS4CPQ9</accession>
<evidence type="ECO:0000313" key="3">
    <source>
        <dbReference type="EMBL" id="MBP1048116.1"/>
    </source>
</evidence>
<proteinExistence type="predicted"/>
<evidence type="ECO:0000313" key="4">
    <source>
        <dbReference type="Proteomes" id="UP000673375"/>
    </source>
</evidence>